<feature type="region of interest" description="Disordered" evidence="1">
    <location>
        <begin position="38"/>
        <end position="81"/>
    </location>
</feature>
<feature type="compositionally biased region" description="Acidic residues" evidence="1">
    <location>
        <begin position="60"/>
        <end position="74"/>
    </location>
</feature>
<feature type="region of interest" description="Disordered" evidence="1">
    <location>
        <begin position="1"/>
        <end position="20"/>
    </location>
</feature>
<dbReference type="EMBL" id="SRLO01000101">
    <property type="protein sequence ID" value="TNN75618.1"/>
    <property type="molecule type" value="Genomic_DNA"/>
</dbReference>
<evidence type="ECO:0000313" key="2">
    <source>
        <dbReference type="EMBL" id="TNN75618.1"/>
    </source>
</evidence>
<proteinExistence type="predicted"/>
<organism evidence="2 3">
    <name type="scientific">Liparis tanakae</name>
    <name type="common">Tanaka's snailfish</name>
    <dbReference type="NCBI Taxonomy" id="230148"/>
    <lineage>
        <taxon>Eukaryota</taxon>
        <taxon>Metazoa</taxon>
        <taxon>Chordata</taxon>
        <taxon>Craniata</taxon>
        <taxon>Vertebrata</taxon>
        <taxon>Euteleostomi</taxon>
        <taxon>Actinopterygii</taxon>
        <taxon>Neopterygii</taxon>
        <taxon>Teleostei</taxon>
        <taxon>Neoteleostei</taxon>
        <taxon>Acanthomorphata</taxon>
        <taxon>Eupercaria</taxon>
        <taxon>Perciformes</taxon>
        <taxon>Cottioidei</taxon>
        <taxon>Cottales</taxon>
        <taxon>Liparidae</taxon>
        <taxon>Liparis</taxon>
    </lineage>
</organism>
<protein>
    <submittedName>
        <fullName evidence="2">Uncharacterized protein</fullName>
    </submittedName>
</protein>
<reference evidence="2 3" key="1">
    <citation type="submission" date="2019-03" db="EMBL/GenBank/DDBJ databases">
        <title>First draft genome of Liparis tanakae, snailfish: a comprehensive survey of snailfish specific genes.</title>
        <authorList>
            <person name="Kim W."/>
            <person name="Song I."/>
            <person name="Jeong J.-H."/>
            <person name="Kim D."/>
            <person name="Kim S."/>
            <person name="Ryu S."/>
            <person name="Song J.Y."/>
            <person name="Lee S.K."/>
        </authorList>
    </citation>
    <scope>NUCLEOTIDE SEQUENCE [LARGE SCALE GENOMIC DNA]</scope>
    <source>
        <tissue evidence="2">Muscle</tissue>
    </source>
</reference>
<name>A0A4Z2IC65_9TELE</name>
<accession>A0A4Z2IC65</accession>
<dbReference type="OrthoDB" id="10634187at2759"/>
<gene>
    <name evidence="2" type="ORF">EYF80_014168</name>
</gene>
<evidence type="ECO:0000256" key="1">
    <source>
        <dbReference type="SAM" id="MobiDB-lite"/>
    </source>
</evidence>
<keyword evidence="3" id="KW-1185">Reference proteome</keyword>
<dbReference type="Proteomes" id="UP000314294">
    <property type="component" value="Unassembled WGS sequence"/>
</dbReference>
<dbReference type="AlphaFoldDB" id="A0A4Z2IC65"/>
<sequence>MLSSVCCRYQQNKPQHEESHHIRLAHSIQKRLCPQGTRAAMTSLSKHTEQSRLSFRLVPEEVEEEEEDDEEAEESQGTPGR</sequence>
<evidence type="ECO:0000313" key="3">
    <source>
        <dbReference type="Proteomes" id="UP000314294"/>
    </source>
</evidence>
<feature type="compositionally biased region" description="Polar residues" evidence="1">
    <location>
        <begin position="1"/>
        <end position="13"/>
    </location>
</feature>
<comment type="caution">
    <text evidence="2">The sequence shown here is derived from an EMBL/GenBank/DDBJ whole genome shotgun (WGS) entry which is preliminary data.</text>
</comment>